<gene>
    <name evidence="1" type="ORF">I6H45_05010</name>
</gene>
<evidence type="ECO:0000313" key="1">
    <source>
        <dbReference type="EMBL" id="QQB61184.1"/>
    </source>
</evidence>
<dbReference type="KEGG" id="avg:I6H45_05010"/>
<accession>A0A7T4EZX0</accession>
<dbReference type="Proteomes" id="UP000595276">
    <property type="component" value="Chromosome"/>
</dbReference>
<keyword evidence="1" id="KW-0378">Hydrolase</keyword>
<dbReference type="InterPro" id="IPR036866">
    <property type="entry name" value="RibonucZ/Hydroxyglut_hydro"/>
</dbReference>
<reference evidence="1 2" key="1">
    <citation type="submission" date="2020-12" db="EMBL/GenBank/DDBJ databases">
        <title>FDA dAtabase for Regulatory Grade micrObial Sequences (FDA-ARGOS): Supporting development and validation of Infectious Disease Dx tests.</title>
        <authorList>
            <person name="Sproer C."/>
            <person name="Gronow S."/>
            <person name="Severitt S."/>
            <person name="Schroder I."/>
            <person name="Tallon L."/>
            <person name="Sadzewicz L."/>
            <person name="Zhao X."/>
            <person name="Boylan J."/>
            <person name="Ott S."/>
            <person name="Bowen H."/>
            <person name="Vavikolanu K."/>
            <person name="Mehta A."/>
            <person name="Aluvathingal J."/>
            <person name="Nadendla S."/>
            <person name="Lowell S."/>
            <person name="Myers T."/>
            <person name="Yan Y."/>
            <person name="Sichtig H."/>
        </authorList>
    </citation>
    <scope>NUCLEOTIDE SEQUENCE [LARGE SCALE GENOMIC DNA]</scope>
    <source>
        <strain evidence="1 2">FDAARGOS_988</strain>
    </source>
</reference>
<proteinExistence type="predicted"/>
<name>A0A7T4EZX0_9FIRM</name>
<protein>
    <submittedName>
        <fullName evidence="1">MBL fold metallo-hydrolase</fullName>
    </submittedName>
</protein>
<dbReference type="SUPFAM" id="SSF56281">
    <property type="entry name" value="Metallo-hydrolase/oxidoreductase"/>
    <property type="match status" value="1"/>
</dbReference>
<dbReference type="GO" id="GO:0016787">
    <property type="term" value="F:hydrolase activity"/>
    <property type="evidence" value="ECO:0007669"/>
    <property type="project" value="UniProtKB-KW"/>
</dbReference>
<dbReference type="Gene3D" id="3.60.15.10">
    <property type="entry name" value="Ribonuclease Z/Hydroxyacylglutathione hydrolase-like"/>
    <property type="match status" value="1"/>
</dbReference>
<organism evidence="1 2">
    <name type="scientific">Anaerococcus vaginalis</name>
    <dbReference type="NCBI Taxonomy" id="33037"/>
    <lineage>
        <taxon>Bacteria</taxon>
        <taxon>Bacillati</taxon>
        <taxon>Bacillota</taxon>
        <taxon>Tissierellia</taxon>
        <taxon>Tissierellales</taxon>
        <taxon>Peptoniphilaceae</taxon>
        <taxon>Anaerococcus</taxon>
    </lineage>
</organism>
<sequence length="88" mass="10279">MKINFKNLLIIFLSAILIFLLVNKKENTYTNLDELEITYIDVGQGNAVLVKTKDKSLLIDGGNRSNSRYYYTYIKNKNLKKKQVKEIF</sequence>
<dbReference type="AlphaFoldDB" id="A0A7T4EZX0"/>
<dbReference type="EMBL" id="CP066014">
    <property type="protein sequence ID" value="QQB61184.1"/>
    <property type="molecule type" value="Genomic_DNA"/>
</dbReference>
<evidence type="ECO:0000313" key="2">
    <source>
        <dbReference type="Proteomes" id="UP000595276"/>
    </source>
</evidence>